<feature type="domain" description="VWFA" evidence="2">
    <location>
        <begin position="364"/>
        <end position="500"/>
    </location>
</feature>
<dbReference type="Pfam" id="PF07090">
    <property type="entry name" value="GATase1_like"/>
    <property type="match status" value="1"/>
</dbReference>
<gene>
    <name evidence="3" type="ORF">HA299_06275</name>
</gene>
<organism evidence="3 4">
    <name type="scientific">Methermicoccus shengliensis</name>
    <dbReference type="NCBI Taxonomy" id="660064"/>
    <lineage>
        <taxon>Archaea</taxon>
        <taxon>Methanobacteriati</taxon>
        <taxon>Methanobacteriota</taxon>
        <taxon>Stenosarchaea group</taxon>
        <taxon>Methanomicrobia</taxon>
        <taxon>Methanosarcinales</taxon>
        <taxon>Methermicoccaceae</taxon>
        <taxon>Methermicoccus</taxon>
    </lineage>
</organism>
<dbReference type="PANTHER" id="PTHR37947:SF1">
    <property type="entry name" value="BLL2462 PROTEIN"/>
    <property type="match status" value="1"/>
</dbReference>
<keyword evidence="1" id="KW-0472">Membrane</keyword>
<evidence type="ECO:0000259" key="2">
    <source>
        <dbReference type="PROSITE" id="PS50234"/>
    </source>
</evidence>
<evidence type="ECO:0000313" key="3">
    <source>
        <dbReference type="EMBL" id="HIH70197.1"/>
    </source>
</evidence>
<dbReference type="Proteomes" id="UP000600363">
    <property type="component" value="Unassembled WGS sequence"/>
</dbReference>
<dbReference type="EMBL" id="DUIH01000021">
    <property type="protein sequence ID" value="HIH70197.1"/>
    <property type="molecule type" value="Genomic_DNA"/>
</dbReference>
<dbReference type="AlphaFoldDB" id="A0A832RYE6"/>
<dbReference type="PANTHER" id="PTHR37947">
    <property type="entry name" value="BLL2462 PROTEIN"/>
    <property type="match status" value="1"/>
</dbReference>
<dbReference type="InterPro" id="IPR036465">
    <property type="entry name" value="vWFA_dom_sf"/>
</dbReference>
<dbReference type="SUPFAM" id="SSF53300">
    <property type="entry name" value="vWA-like"/>
    <property type="match status" value="1"/>
</dbReference>
<dbReference type="Gene3D" id="3.40.50.880">
    <property type="match status" value="2"/>
</dbReference>
<dbReference type="SMART" id="SM00327">
    <property type="entry name" value="VWA"/>
    <property type="match status" value="1"/>
</dbReference>
<keyword evidence="1" id="KW-1133">Transmembrane helix</keyword>
<dbReference type="SUPFAM" id="SSF52317">
    <property type="entry name" value="Class I glutamine amidotransferase-like"/>
    <property type="match status" value="1"/>
</dbReference>
<feature type="transmembrane region" description="Helical" evidence="1">
    <location>
        <begin position="32"/>
        <end position="52"/>
    </location>
</feature>
<evidence type="ECO:0000313" key="4">
    <source>
        <dbReference type="Proteomes" id="UP000600363"/>
    </source>
</evidence>
<reference evidence="3" key="1">
    <citation type="journal article" date="2020" name="bioRxiv">
        <title>A rank-normalized archaeal taxonomy based on genome phylogeny resolves widespread incomplete and uneven classifications.</title>
        <authorList>
            <person name="Rinke C."/>
            <person name="Chuvochina M."/>
            <person name="Mussig A.J."/>
            <person name="Chaumeil P.-A."/>
            <person name="Waite D.W."/>
            <person name="Whitman W.B."/>
            <person name="Parks D.H."/>
            <person name="Hugenholtz P."/>
        </authorList>
    </citation>
    <scope>NUCLEOTIDE SEQUENCE</scope>
    <source>
        <strain evidence="3">UBA12518</strain>
    </source>
</reference>
<dbReference type="InterPro" id="IPR002035">
    <property type="entry name" value="VWF_A"/>
</dbReference>
<dbReference type="Pfam" id="PF13519">
    <property type="entry name" value="VWA_2"/>
    <property type="match status" value="1"/>
</dbReference>
<dbReference type="PROSITE" id="PS50234">
    <property type="entry name" value="VWFA"/>
    <property type="match status" value="1"/>
</dbReference>
<dbReference type="InterPro" id="IPR029062">
    <property type="entry name" value="Class_I_gatase-like"/>
</dbReference>
<protein>
    <submittedName>
        <fullName evidence="3">VWA domain-containing protein</fullName>
    </submittedName>
</protein>
<dbReference type="InterPro" id="IPR010768">
    <property type="entry name" value="GATase1-like"/>
</dbReference>
<accession>A0A832RYE6</accession>
<sequence length="802" mass="87582">MISFEHPYVIYVGVPLVVLAFLIALRRGWGRWMVLSRFVLIVLLVLAIASPFERVSVSSAEESPGVVLVHDQTPSMMLFDDARFESVRSIISSITPPKIVSLTGTTTALGDTIIQNAHENSNIVLVSDGNSNSGADFADAVRLASYLNSRVFMVRDAPIRNDMSVEVLGAKNVVVGSESTFTIVVRAAHLPAACTLVASIDGKEVMKRHLQLSNRTSSIEFTHRMDTKGAHLLTVRMQPDGEDMREENNVFTKGIYVVDKPKVLLISGESSPLSAALDELYATTMREELPDNLTGYSAIVLDNQYISALNDSKLTELRTFVADGGGLVVVGGDRAYNLGDYSGSAFESMLPVESKPSTYGGGRSVVILIDISGSTRIYEITDIEKAIVVSMLLQMGIYDRIGVVAFGTDAHEITDGLKSLSGGLDLQALIDKIARLQAGGSSATSLNKGLDLAGKLLENAPGSKHIIIVSDGAIQNVYTPTLQQAKKLAAQGVKMHFVVVETRQPIGTYAEDLMKEVGGEYYYVTSGFGINLRFGDEEAEEPPPEEPPERFTSYGLTKVNSEHFITRYVNVSGNITGYNEVTPKIGSERLIALSNGKPVLTVGRYGLGRVVALSTDNGNGWASVLYSEQNAKLISAMMNWAIGDPQRNAPLAVRVDDVFLGQSATLWVRSESPPTLSVGGGALQFERTGDNEYMSTITPEHSGILYISDYPLCVNYPIEYRDVGFSEQAAKIVRDYGGKVLTPEELSLYLRERMKEKTASTKLVKVDRRPYLLYAALLLFIAEVCVRRIREIRRLLSERRGM</sequence>
<proteinExistence type="predicted"/>
<dbReference type="CDD" id="cd00198">
    <property type="entry name" value="vWFA"/>
    <property type="match status" value="1"/>
</dbReference>
<feature type="transmembrane region" description="Helical" evidence="1">
    <location>
        <begin position="6"/>
        <end position="25"/>
    </location>
</feature>
<dbReference type="Gene3D" id="3.40.50.410">
    <property type="entry name" value="von Willebrand factor, type A domain"/>
    <property type="match status" value="1"/>
</dbReference>
<dbReference type="RefSeq" id="WP_042684765.1">
    <property type="nucleotide sequence ID" value="NZ_DUIH01000021.1"/>
</dbReference>
<comment type="caution">
    <text evidence="3">The sequence shown here is derived from an EMBL/GenBank/DDBJ whole genome shotgun (WGS) entry which is preliminary data.</text>
</comment>
<keyword evidence="1" id="KW-0812">Transmembrane</keyword>
<evidence type="ECO:0000256" key="1">
    <source>
        <dbReference type="SAM" id="Phobius"/>
    </source>
</evidence>
<name>A0A832RYE6_9EURY</name>